<name>A0A4U5MH33_STECR</name>
<reference evidence="2 3" key="2">
    <citation type="journal article" date="2019" name="G3 (Bethesda)">
        <title>Hybrid Assembly of the Genome of the Entomopathogenic Nematode Steinernema carpocapsae Identifies the X-Chromosome.</title>
        <authorList>
            <person name="Serra L."/>
            <person name="Macchietto M."/>
            <person name="Macias-Munoz A."/>
            <person name="McGill C.J."/>
            <person name="Rodriguez I.M."/>
            <person name="Rodriguez B."/>
            <person name="Murad R."/>
            <person name="Mortazavi A."/>
        </authorList>
    </citation>
    <scope>NUCLEOTIDE SEQUENCE [LARGE SCALE GENOMIC DNA]</scope>
    <source>
        <strain evidence="2 3">ALL</strain>
    </source>
</reference>
<evidence type="ECO:0000256" key="1">
    <source>
        <dbReference type="SAM" id="MobiDB-lite"/>
    </source>
</evidence>
<protein>
    <submittedName>
        <fullName evidence="2">Uncharacterized protein</fullName>
    </submittedName>
</protein>
<reference evidence="2 3" key="1">
    <citation type="journal article" date="2015" name="Genome Biol.">
        <title>Comparative genomics of Steinernema reveals deeply conserved gene regulatory networks.</title>
        <authorList>
            <person name="Dillman A.R."/>
            <person name="Macchietto M."/>
            <person name="Porter C.F."/>
            <person name="Rogers A."/>
            <person name="Williams B."/>
            <person name="Antoshechkin I."/>
            <person name="Lee M.M."/>
            <person name="Goodwin Z."/>
            <person name="Lu X."/>
            <person name="Lewis E.E."/>
            <person name="Goodrich-Blair H."/>
            <person name="Stock S.P."/>
            <person name="Adams B.J."/>
            <person name="Sternberg P.W."/>
            <person name="Mortazavi A."/>
        </authorList>
    </citation>
    <scope>NUCLEOTIDE SEQUENCE [LARGE SCALE GENOMIC DNA]</scope>
    <source>
        <strain evidence="2 3">ALL</strain>
    </source>
</reference>
<feature type="compositionally biased region" description="Polar residues" evidence="1">
    <location>
        <begin position="1"/>
        <end position="13"/>
    </location>
</feature>
<feature type="region of interest" description="Disordered" evidence="1">
    <location>
        <begin position="1"/>
        <end position="28"/>
    </location>
</feature>
<gene>
    <name evidence="2" type="ORF">L596_024548</name>
</gene>
<comment type="caution">
    <text evidence="2">The sequence shown here is derived from an EMBL/GenBank/DDBJ whole genome shotgun (WGS) entry which is preliminary data.</text>
</comment>
<organism evidence="2 3">
    <name type="scientific">Steinernema carpocapsae</name>
    <name type="common">Entomopathogenic nematode</name>
    <dbReference type="NCBI Taxonomy" id="34508"/>
    <lineage>
        <taxon>Eukaryota</taxon>
        <taxon>Metazoa</taxon>
        <taxon>Ecdysozoa</taxon>
        <taxon>Nematoda</taxon>
        <taxon>Chromadorea</taxon>
        <taxon>Rhabditida</taxon>
        <taxon>Tylenchina</taxon>
        <taxon>Panagrolaimomorpha</taxon>
        <taxon>Strongyloidoidea</taxon>
        <taxon>Steinernematidae</taxon>
        <taxon>Steinernema</taxon>
    </lineage>
</organism>
<accession>A0A4U5MH33</accession>
<sequence>MGSQKQQTQNQFVPPNAHQKRQTGSAKRERVVDCCAIFCRFYYTCFGGGQLRWLWMGLCQQLVVFTFSQQQVVLTSVCSCL</sequence>
<evidence type="ECO:0000313" key="3">
    <source>
        <dbReference type="Proteomes" id="UP000298663"/>
    </source>
</evidence>
<keyword evidence="3" id="KW-1185">Reference proteome</keyword>
<dbReference type="Proteomes" id="UP000298663">
    <property type="component" value="Unassembled WGS sequence"/>
</dbReference>
<evidence type="ECO:0000313" key="2">
    <source>
        <dbReference type="EMBL" id="TKR68584.1"/>
    </source>
</evidence>
<proteinExistence type="predicted"/>
<dbReference type="AlphaFoldDB" id="A0A4U5MH33"/>
<dbReference type="EMBL" id="AZBU02000008">
    <property type="protein sequence ID" value="TKR68584.1"/>
    <property type="molecule type" value="Genomic_DNA"/>
</dbReference>